<dbReference type="SUPFAM" id="SSF52540">
    <property type="entry name" value="P-loop containing nucleoside triphosphate hydrolases"/>
    <property type="match status" value="1"/>
</dbReference>
<dbReference type="InterPro" id="IPR017871">
    <property type="entry name" value="ABC_transporter-like_CS"/>
</dbReference>
<dbReference type="PANTHER" id="PTHR43335:SF8">
    <property type="entry name" value="ABC TRANSPORTER, ATP-BINDING PROTEIN"/>
    <property type="match status" value="1"/>
</dbReference>
<dbReference type="InterPro" id="IPR022501">
    <property type="entry name" value="ABC_Gallidermin_ATP-bd"/>
</dbReference>
<dbReference type="PROSITE" id="PS50893">
    <property type="entry name" value="ABC_TRANSPORTER_2"/>
    <property type="match status" value="1"/>
</dbReference>
<dbReference type="NCBIfam" id="TIGR03740">
    <property type="entry name" value="galliderm_ABC"/>
    <property type="match status" value="1"/>
</dbReference>
<evidence type="ECO:0000313" key="6">
    <source>
        <dbReference type="EMBL" id="KOY78807.1"/>
    </source>
</evidence>
<evidence type="ECO:0000256" key="1">
    <source>
        <dbReference type="ARBA" id="ARBA00005417"/>
    </source>
</evidence>
<dbReference type="InterPro" id="IPR003593">
    <property type="entry name" value="AAA+_ATPase"/>
</dbReference>
<sequence length="230" mass="25419">MSNILETNGLTKKFHNQIALDNVSIHIPEGKVYCLLGPNGAGKTTLMKIVTGMMQASSGSVRFNGNEWNRNVLNEIGSLIENAPIYGNLTSYENLEVVAKLRDVPKSRINEVLKQVGLDNNKKKSKDFSLGMKQRLGIGLALISNPKLLILDEPTNGLDPVGIQELRELIKELTKQDITVLISSHALSEMSHLADEIGIIVKGKLRLEKKYDSNEDLEDLFLQTISGVQK</sequence>
<evidence type="ECO:0000256" key="3">
    <source>
        <dbReference type="ARBA" id="ARBA00022741"/>
    </source>
</evidence>
<organism evidence="6 7">
    <name type="scientific">Apilactobacillus kunkeei</name>
    <dbReference type="NCBI Taxonomy" id="148814"/>
    <lineage>
        <taxon>Bacteria</taxon>
        <taxon>Bacillati</taxon>
        <taxon>Bacillota</taxon>
        <taxon>Bacilli</taxon>
        <taxon>Lactobacillales</taxon>
        <taxon>Lactobacillaceae</taxon>
        <taxon>Apilactobacillus</taxon>
    </lineage>
</organism>
<dbReference type="RefSeq" id="WP_053796838.1">
    <property type="nucleotide sequence ID" value="NZ_JXCZ01000034.1"/>
</dbReference>
<keyword evidence="3" id="KW-0547">Nucleotide-binding</keyword>
<dbReference type="EMBL" id="JXCZ01000034">
    <property type="protein sequence ID" value="KOY78807.1"/>
    <property type="molecule type" value="Genomic_DNA"/>
</dbReference>
<dbReference type="GO" id="GO:0005524">
    <property type="term" value="F:ATP binding"/>
    <property type="evidence" value="ECO:0007669"/>
    <property type="project" value="UniProtKB-KW"/>
</dbReference>
<keyword evidence="4" id="KW-0067">ATP-binding</keyword>
<evidence type="ECO:0000259" key="5">
    <source>
        <dbReference type="PROSITE" id="PS50893"/>
    </source>
</evidence>
<name>A0A0M9DEB3_9LACO</name>
<gene>
    <name evidence="6" type="ORF">RZ72_03380</name>
</gene>
<dbReference type="Pfam" id="PF00005">
    <property type="entry name" value="ABC_tran"/>
    <property type="match status" value="1"/>
</dbReference>
<evidence type="ECO:0000256" key="4">
    <source>
        <dbReference type="ARBA" id="ARBA00022840"/>
    </source>
</evidence>
<dbReference type="Proteomes" id="UP000037749">
    <property type="component" value="Unassembled WGS sequence"/>
</dbReference>
<reference evidence="6 7" key="1">
    <citation type="journal article" date="2015" name="Genome Biol. Evol.">
        <title>Functionally Structured Genomes in Lactobacillus kunkeei Colonizing the Honey Crop and Food Products of Honeybees and Stingless Bees.</title>
        <authorList>
            <person name="Tamarit D."/>
            <person name="Ellegaard K.M."/>
            <person name="Wikander J."/>
            <person name="Olofsson T."/>
            <person name="Vasquez A."/>
            <person name="Andersson S.G."/>
        </authorList>
    </citation>
    <scope>NUCLEOTIDE SEQUENCE [LARGE SCALE GENOMIC DNA]</scope>
    <source>
        <strain evidence="6 7">LAla</strain>
    </source>
</reference>
<dbReference type="AlphaFoldDB" id="A0A0M9DEB3"/>
<evidence type="ECO:0000313" key="7">
    <source>
        <dbReference type="Proteomes" id="UP000037749"/>
    </source>
</evidence>
<dbReference type="Gene3D" id="3.40.50.300">
    <property type="entry name" value="P-loop containing nucleotide triphosphate hydrolases"/>
    <property type="match status" value="1"/>
</dbReference>
<proteinExistence type="inferred from homology"/>
<comment type="caution">
    <text evidence="6">The sequence shown here is derived from an EMBL/GenBank/DDBJ whole genome shotgun (WGS) entry which is preliminary data.</text>
</comment>
<evidence type="ECO:0000256" key="2">
    <source>
        <dbReference type="ARBA" id="ARBA00022448"/>
    </source>
</evidence>
<dbReference type="PROSITE" id="PS00211">
    <property type="entry name" value="ABC_TRANSPORTER_1"/>
    <property type="match status" value="1"/>
</dbReference>
<dbReference type="GO" id="GO:0016887">
    <property type="term" value="F:ATP hydrolysis activity"/>
    <property type="evidence" value="ECO:0007669"/>
    <property type="project" value="InterPro"/>
</dbReference>
<protein>
    <submittedName>
        <fullName evidence="6">ABC superfamily ATP binding cassette transporter ABC protein</fullName>
    </submittedName>
</protein>
<dbReference type="PANTHER" id="PTHR43335">
    <property type="entry name" value="ABC TRANSPORTER, ATP-BINDING PROTEIN"/>
    <property type="match status" value="1"/>
</dbReference>
<feature type="domain" description="ABC transporter" evidence="5">
    <location>
        <begin position="5"/>
        <end position="227"/>
    </location>
</feature>
<keyword evidence="2" id="KW-0813">Transport</keyword>
<comment type="similarity">
    <text evidence="1">Belongs to the ABC transporter superfamily.</text>
</comment>
<dbReference type="PATRIC" id="fig|148814.9.peg.1100"/>
<dbReference type="SMART" id="SM00382">
    <property type="entry name" value="AAA"/>
    <property type="match status" value="1"/>
</dbReference>
<accession>A0A0M9DEB3</accession>
<dbReference type="InterPro" id="IPR003439">
    <property type="entry name" value="ABC_transporter-like_ATP-bd"/>
</dbReference>
<dbReference type="InterPro" id="IPR027417">
    <property type="entry name" value="P-loop_NTPase"/>
</dbReference>